<dbReference type="GO" id="GO:0005518">
    <property type="term" value="F:collagen binding"/>
    <property type="evidence" value="ECO:0007669"/>
    <property type="project" value="TreeGrafter"/>
</dbReference>
<feature type="non-terminal residue" evidence="5">
    <location>
        <position position="82"/>
    </location>
</feature>
<evidence type="ECO:0000259" key="4">
    <source>
        <dbReference type="PROSITE" id="PS51465"/>
    </source>
</evidence>
<name>A0A8J4TQA3_CLAMG</name>
<dbReference type="OrthoDB" id="8875634at2759"/>
<keyword evidence="3" id="KW-0325">Glycoprotein</keyword>
<keyword evidence="6" id="KW-1185">Reference proteome</keyword>
<keyword evidence="2" id="KW-1015">Disulfide bond</keyword>
<protein>
    <submittedName>
        <fullName evidence="5">Testican-1 isoform X1</fullName>
    </submittedName>
</protein>
<accession>A0A8J4TQA3</accession>
<feature type="non-terminal residue" evidence="5">
    <location>
        <position position="1"/>
    </location>
</feature>
<reference evidence="5" key="1">
    <citation type="submission" date="2020-07" db="EMBL/GenBank/DDBJ databases">
        <title>Clarias magur genome sequencing, assembly and annotation.</title>
        <authorList>
            <person name="Kushwaha B."/>
            <person name="Kumar R."/>
            <person name="Das P."/>
            <person name="Joshi C.G."/>
            <person name="Kumar D."/>
            <person name="Nagpure N.S."/>
            <person name="Pandey M."/>
            <person name="Agarwal S."/>
            <person name="Srivastava S."/>
            <person name="Singh M."/>
            <person name="Sahoo L."/>
            <person name="Jayasankar P."/>
            <person name="Meher P.K."/>
            <person name="Koringa P.G."/>
            <person name="Iquebal M.A."/>
            <person name="Das S.P."/>
            <person name="Bit A."/>
            <person name="Patnaik S."/>
            <person name="Patel N."/>
            <person name="Shah T.M."/>
            <person name="Hinsu A."/>
            <person name="Jena J.K."/>
        </authorList>
    </citation>
    <scope>NUCLEOTIDE SEQUENCE</scope>
    <source>
        <strain evidence="5">CIFAMagur01</strain>
        <tissue evidence="5">Testis</tissue>
    </source>
</reference>
<dbReference type="SUPFAM" id="SSF100895">
    <property type="entry name" value="Kazal-type serine protease inhibitors"/>
    <property type="match status" value="1"/>
</dbReference>
<organism evidence="5 6">
    <name type="scientific">Clarias magur</name>
    <name type="common">Asian catfish</name>
    <name type="synonym">Macropteronotus magur</name>
    <dbReference type="NCBI Taxonomy" id="1594786"/>
    <lineage>
        <taxon>Eukaryota</taxon>
        <taxon>Metazoa</taxon>
        <taxon>Chordata</taxon>
        <taxon>Craniata</taxon>
        <taxon>Vertebrata</taxon>
        <taxon>Euteleostomi</taxon>
        <taxon>Actinopterygii</taxon>
        <taxon>Neopterygii</taxon>
        <taxon>Teleostei</taxon>
        <taxon>Ostariophysi</taxon>
        <taxon>Siluriformes</taxon>
        <taxon>Clariidae</taxon>
        <taxon>Clarias</taxon>
    </lineage>
</organism>
<dbReference type="PANTHER" id="PTHR13866:SF17">
    <property type="entry name" value="TESTICAN-1"/>
    <property type="match status" value="1"/>
</dbReference>
<dbReference type="GO" id="GO:0050840">
    <property type="term" value="F:extracellular matrix binding"/>
    <property type="evidence" value="ECO:0007669"/>
    <property type="project" value="TreeGrafter"/>
</dbReference>
<dbReference type="GO" id="GO:0005509">
    <property type="term" value="F:calcium ion binding"/>
    <property type="evidence" value="ECO:0007669"/>
    <property type="project" value="TreeGrafter"/>
</dbReference>
<keyword evidence="1" id="KW-0732">Signal</keyword>
<dbReference type="AlphaFoldDB" id="A0A8J4TQA3"/>
<dbReference type="PANTHER" id="PTHR13866">
    <property type="entry name" value="SPARC OSTEONECTIN"/>
    <property type="match status" value="1"/>
</dbReference>
<feature type="domain" description="Kazal-like" evidence="4">
    <location>
        <begin position="54"/>
        <end position="82"/>
    </location>
</feature>
<dbReference type="Pfam" id="PF07648">
    <property type="entry name" value="Kazal_2"/>
    <property type="match status" value="1"/>
</dbReference>
<sequence length="82" mass="9070">LDITKDPCMKVHCPPHKVCVSHDLQTAICTNHKPPQHSIKPRKGSHLHKHWMGGVNHGKCRPCPVVHPNPVCGSDGHTYSSK</sequence>
<dbReference type="InterPro" id="IPR002350">
    <property type="entry name" value="Kazal_dom"/>
</dbReference>
<dbReference type="InterPro" id="IPR036058">
    <property type="entry name" value="Kazal_dom_sf"/>
</dbReference>
<evidence type="ECO:0000256" key="1">
    <source>
        <dbReference type="ARBA" id="ARBA00022729"/>
    </source>
</evidence>
<dbReference type="GO" id="GO:0005615">
    <property type="term" value="C:extracellular space"/>
    <property type="evidence" value="ECO:0007669"/>
    <property type="project" value="TreeGrafter"/>
</dbReference>
<dbReference type="EMBL" id="QNUK01000352">
    <property type="protein sequence ID" value="KAF5894868.1"/>
    <property type="molecule type" value="Genomic_DNA"/>
</dbReference>
<evidence type="ECO:0000313" key="6">
    <source>
        <dbReference type="Proteomes" id="UP000727407"/>
    </source>
</evidence>
<proteinExistence type="predicted"/>
<evidence type="ECO:0000256" key="2">
    <source>
        <dbReference type="ARBA" id="ARBA00023157"/>
    </source>
</evidence>
<gene>
    <name evidence="5" type="primary">spock1</name>
    <name evidence="5" type="ORF">DAT39_015426</name>
</gene>
<evidence type="ECO:0000313" key="5">
    <source>
        <dbReference type="EMBL" id="KAF5894868.1"/>
    </source>
</evidence>
<dbReference type="Proteomes" id="UP000727407">
    <property type="component" value="Unassembled WGS sequence"/>
</dbReference>
<evidence type="ECO:0000256" key="3">
    <source>
        <dbReference type="ARBA" id="ARBA00023180"/>
    </source>
</evidence>
<dbReference type="PROSITE" id="PS51465">
    <property type="entry name" value="KAZAL_2"/>
    <property type="match status" value="1"/>
</dbReference>
<dbReference type="Gene3D" id="3.30.60.30">
    <property type="match status" value="1"/>
</dbReference>
<comment type="caution">
    <text evidence="5">The sequence shown here is derived from an EMBL/GenBank/DDBJ whole genome shotgun (WGS) entry which is preliminary data.</text>
</comment>